<protein>
    <submittedName>
        <fullName evidence="7">Peptide/nickel transport system substrate-binding protein</fullName>
    </submittedName>
</protein>
<dbReference type="InterPro" id="IPR000914">
    <property type="entry name" value="SBP_5_dom"/>
</dbReference>
<dbReference type="AlphaFoldDB" id="A0A4R3M3J1"/>
<name>A0A4R3M3J1_9HYPH</name>
<dbReference type="GO" id="GO:0030288">
    <property type="term" value="C:outer membrane-bounded periplasmic space"/>
    <property type="evidence" value="ECO:0007669"/>
    <property type="project" value="UniProtKB-ARBA"/>
</dbReference>
<evidence type="ECO:0000313" key="8">
    <source>
        <dbReference type="Proteomes" id="UP000294664"/>
    </source>
</evidence>
<evidence type="ECO:0000256" key="5">
    <source>
        <dbReference type="SAM" id="SignalP"/>
    </source>
</evidence>
<feature type="signal peptide" evidence="5">
    <location>
        <begin position="1"/>
        <end position="26"/>
    </location>
</feature>
<accession>A0A4R3M3J1</accession>
<keyword evidence="4 5" id="KW-0732">Signal</keyword>
<dbReference type="InterPro" id="IPR030678">
    <property type="entry name" value="Peptide/Ni-bd"/>
</dbReference>
<proteinExistence type="inferred from homology"/>
<dbReference type="PANTHER" id="PTHR30290:SF9">
    <property type="entry name" value="OLIGOPEPTIDE-BINDING PROTEIN APPA"/>
    <property type="match status" value="1"/>
</dbReference>
<evidence type="ECO:0000256" key="2">
    <source>
        <dbReference type="ARBA" id="ARBA00005695"/>
    </source>
</evidence>
<dbReference type="InterPro" id="IPR039424">
    <property type="entry name" value="SBP_5"/>
</dbReference>
<dbReference type="EMBL" id="SMAI01000001">
    <property type="protein sequence ID" value="TCT07811.1"/>
    <property type="molecule type" value="Genomic_DNA"/>
</dbReference>
<comment type="similarity">
    <text evidence="2">Belongs to the bacterial solute-binding protein 5 family.</text>
</comment>
<dbReference type="Gene3D" id="3.40.190.10">
    <property type="entry name" value="Periplasmic binding protein-like II"/>
    <property type="match status" value="1"/>
</dbReference>
<feature type="domain" description="Solute-binding protein family 5" evidence="6">
    <location>
        <begin position="75"/>
        <end position="443"/>
    </location>
</feature>
<evidence type="ECO:0000313" key="7">
    <source>
        <dbReference type="EMBL" id="TCT07811.1"/>
    </source>
</evidence>
<comment type="caution">
    <text evidence="7">The sequence shown here is derived from an EMBL/GenBank/DDBJ whole genome shotgun (WGS) entry which is preliminary data.</text>
</comment>
<feature type="chain" id="PRO_5020287508" evidence="5">
    <location>
        <begin position="27"/>
        <end position="530"/>
    </location>
</feature>
<evidence type="ECO:0000256" key="4">
    <source>
        <dbReference type="ARBA" id="ARBA00022729"/>
    </source>
</evidence>
<dbReference type="PANTHER" id="PTHR30290">
    <property type="entry name" value="PERIPLASMIC BINDING COMPONENT OF ABC TRANSPORTER"/>
    <property type="match status" value="1"/>
</dbReference>
<dbReference type="GO" id="GO:1904680">
    <property type="term" value="F:peptide transmembrane transporter activity"/>
    <property type="evidence" value="ECO:0007669"/>
    <property type="project" value="TreeGrafter"/>
</dbReference>
<comment type="subcellular location">
    <subcellularLocation>
        <location evidence="1">Periplasm</location>
    </subcellularLocation>
</comment>
<evidence type="ECO:0000256" key="3">
    <source>
        <dbReference type="ARBA" id="ARBA00022448"/>
    </source>
</evidence>
<gene>
    <name evidence="7" type="ORF">EDC64_101330</name>
</gene>
<evidence type="ECO:0000256" key="1">
    <source>
        <dbReference type="ARBA" id="ARBA00004418"/>
    </source>
</evidence>
<dbReference type="Gene3D" id="3.10.105.10">
    <property type="entry name" value="Dipeptide-binding Protein, Domain 3"/>
    <property type="match status" value="1"/>
</dbReference>
<dbReference type="OrthoDB" id="9803988at2"/>
<evidence type="ECO:0000259" key="6">
    <source>
        <dbReference type="Pfam" id="PF00496"/>
    </source>
</evidence>
<keyword evidence="8" id="KW-1185">Reference proteome</keyword>
<dbReference type="GO" id="GO:0043190">
    <property type="term" value="C:ATP-binding cassette (ABC) transporter complex"/>
    <property type="evidence" value="ECO:0007669"/>
    <property type="project" value="InterPro"/>
</dbReference>
<keyword evidence="3" id="KW-0813">Transport</keyword>
<reference evidence="7 8" key="1">
    <citation type="submission" date="2019-03" db="EMBL/GenBank/DDBJ databases">
        <title>Genomic Encyclopedia of Type Strains, Phase IV (KMG-IV): sequencing the most valuable type-strain genomes for metagenomic binning, comparative biology and taxonomic classification.</title>
        <authorList>
            <person name="Goeker M."/>
        </authorList>
    </citation>
    <scope>NUCLEOTIDE SEQUENCE [LARGE SCALE GENOMIC DNA]</scope>
    <source>
        <strain evidence="7 8">DSM 9035</strain>
    </source>
</reference>
<dbReference type="CDD" id="cd08517">
    <property type="entry name" value="PBP2_NikA_DppA_OppA_like_13"/>
    <property type="match status" value="1"/>
</dbReference>
<dbReference type="Pfam" id="PF00496">
    <property type="entry name" value="SBP_bac_5"/>
    <property type="match status" value="1"/>
</dbReference>
<dbReference type="SUPFAM" id="SSF53850">
    <property type="entry name" value="Periplasmic binding protein-like II"/>
    <property type="match status" value="1"/>
</dbReference>
<organism evidence="7 8">
    <name type="scientific">Aquabacter spiritensis</name>
    <dbReference type="NCBI Taxonomy" id="933073"/>
    <lineage>
        <taxon>Bacteria</taxon>
        <taxon>Pseudomonadati</taxon>
        <taxon>Pseudomonadota</taxon>
        <taxon>Alphaproteobacteria</taxon>
        <taxon>Hyphomicrobiales</taxon>
        <taxon>Xanthobacteraceae</taxon>
        <taxon>Aquabacter</taxon>
    </lineage>
</organism>
<sequence length="530" mass="58883">MRISGFIAKAALALSLVAGGLAPAAAQPKPGGTLIIALESEPGTLAPHTTTDTVAYIPATNIFNGLIGLDFNFQPTPDLAESWSVSPDGLTYTFNLVKTAKWHDGKPVTAEDVEYTFNEAVAKSHPRAASWWPNVASAKALDAHTFEVKLKSAYAPFFTLLASPLSSGVLILPKHIYQGTDPKTNPANQKPIGSGPFKFQSWQRGSHIELVRNPDYFKAKKPYLDRVVFQVVPDSSARVLAFERGELDFLHWYIVPYDQVAKLRSDKRFVVVDKGGEAPATNGFMLMNMRNEYLKDVRVRQALAYAIDRDDIRKKALFGEGKVAKSPINSGLGWVFTDQYNYPRDVAKANALLDEAGFKRGPDGKRFSLRIAWGAGRDYEGRAAEIIKDNLKALGIDVTVQVMDRLAFVDKVFRNWDFDLANQLFTTGPDPTFSVTPRFHTSQIKKAPYVNAMGYSSPAADALFDTEYKELDREKRAQMWKDIQRILMTDMPALPLFEVPTVNAVSARFKDVITGPQGYIQSREDAYEVK</sequence>
<dbReference type="GO" id="GO:0015833">
    <property type="term" value="P:peptide transport"/>
    <property type="evidence" value="ECO:0007669"/>
    <property type="project" value="TreeGrafter"/>
</dbReference>
<dbReference type="PIRSF" id="PIRSF002741">
    <property type="entry name" value="MppA"/>
    <property type="match status" value="1"/>
</dbReference>
<dbReference type="Proteomes" id="UP000294664">
    <property type="component" value="Unassembled WGS sequence"/>
</dbReference>
<dbReference type="RefSeq" id="WP_132029100.1">
    <property type="nucleotide sequence ID" value="NZ_SMAI01000001.1"/>
</dbReference>